<keyword evidence="2" id="KW-1185">Reference proteome</keyword>
<reference evidence="1 2" key="1">
    <citation type="journal article" date="2016" name="Nat. Commun.">
        <title>Extremotolerant tardigrade genome and improved radiotolerance of human cultured cells by tardigrade-unique protein.</title>
        <authorList>
            <person name="Hashimoto T."/>
            <person name="Horikawa D.D."/>
            <person name="Saito Y."/>
            <person name="Kuwahara H."/>
            <person name="Kozuka-Hata H."/>
            <person name="Shin-I T."/>
            <person name="Minakuchi Y."/>
            <person name="Ohishi K."/>
            <person name="Motoyama A."/>
            <person name="Aizu T."/>
            <person name="Enomoto A."/>
            <person name="Kondo K."/>
            <person name="Tanaka S."/>
            <person name="Hara Y."/>
            <person name="Koshikawa S."/>
            <person name="Sagara H."/>
            <person name="Miura T."/>
            <person name="Yokobori S."/>
            <person name="Miyagawa K."/>
            <person name="Suzuki Y."/>
            <person name="Kubo T."/>
            <person name="Oyama M."/>
            <person name="Kohara Y."/>
            <person name="Fujiyama A."/>
            <person name="Arakawa K."/>
            <person name="Katayama T."/>
            <person name="Toyoda A."/>
            <person name="Kunieda T."/>
        </authorList>
    </citation>
    <scope>NUCLEOTIDE SEQUENCE [LARGE SCALE GENOMIC DNA]</scope>
    <source>
        <strain evidence="1 2">YOKOZUNA-1</strain>
    </source>
</reference>
<dbReference type="EMBL" id="BDGG01000005">
    <property type="protein sequence ID" value="GAU99493.1"/>
    <property type="molecule type" value="Genomic_DNA"/>
</dbReference>
<dbReference type="Proteomes" id="UP000186922">
    <property type="component" value="Unassembled WGS sequence"/>
</dbReference>
<proteinExistence type="predicted"/>
<accession>A0A1D1VKP7</accession>
<evidence type="ECO:0000313" key="1">
    <source>
        <dbReference type="EMBL" id="GAU99493.1"/>
    </source>
</evidence>
<dbReference type="AlphaFoldDB" id="A0A1D1VKP7"/>
<name>A0A1D1VKP7_RAMVA</name>
<evidence type="ECO:0000313" key="2">
    <source>
        <dbReference type="Proteomes" id="UP000186922"/>
    </source>
</evidence>
<gene>
    <name evidence="1" type="primary">RvY_10487-1</name>
    <name evidence="1" type="synonym">RvY_10487.1</name>
    <name evidence="1" type="ORF">RvY_10487</name>
</gene>
<organism evidence="1 2">
    <name type="scientific">Ramazzottius varieornatus</name>
    <name type="common">Water bear</name>
    <name type="synonym">Tardigrade</name>
    <dbReference type="NCBI Taxonomy" id="947166"/>
    <lineage>
        <taxon>Eukaryota</taxon>
        <taxon>Metazoa</taxon>
        <taxon>Ecdysozoa</taxon>
        <taxon>Tardigrada</taxon>
        <taxon>Eutardigrada</taxon>
        <taxon>Parachela</taxon>
        <taxon>Hypsibioidea</taxon>
        <taxon>Ramazzottiidae</taxon>
        <taxon>Ramazzottius</taxon>
    </lineage>
</organism>
<comment type="caution">
    <text evidence="1">The sequence shown here is derived from an EMBL/GenBank/DDBJ whole genome shotgun (WGS) entry which is preliminary data.</text>
</comment>
<sequence length="94" mass="10573">MGIPVKGVHSGGKEKRMLKPSICVPFNEFILCPWPDSVFSRCYLAFHLVPFSPLPRRTNVDTSMIDFLTTLPHPPTSPTNLSCPPCMVSHKRQH</sequence>
<protein>
    <submittedName>
        <fullName evidence="1">Uncharacterized protein</fullName>
    </submittedName>
</protein>